<dbReference type="Pfam" id="PF02470">
    <property type="entry name" value="MlaD"/>
    <property type="match status" value="7"/>
</dbReference>
<feature type="domain" description="Mce/MlaD" evidence="8">
    <location>
        <begin position="398"/>
        <end position="470"/>
    </location>
</feature>
<keyword evidence="6 7" id="KW-0472">Membrane</keyword>
<feature type="domain" description="Mce/MlaD" evidence="8">
    <location>
        <begin position="528"/>
        <end position="594"/>
    </location>
</feature>
<protein>
    <submittedName>
        <fullName evidence="9">Paraquat-inducible protein B</fullName>
    </submittedName>
</protein>
<proteinExistence type="predicted"/>
<feature type="domain" description="Mce/MlaD" evidence="8">
    <location>
        <begin position="755"/>
        <end position="823"/>
    </location>
</feature>
<gene>
    <name evidence="9" type="ORF">VFDL14_05155</name>
</gene>
<feature type="domain" description="Mce/MlaD" evidence="8">
    <location>
        <begin position="47"/>
        <end position="137"/>
    </location>
</feature>
<sequence>MNNNNQSQTSYSPEIRKNKGISPLWILPILTVALAGWLVMKSIHDAGQRVQIYFSDAAGLIAGRTTIRYQGLEVGMVRDITLSEDLESIYVDADIYPEAKKLLSKGTRFWLVKPTASLSGISGLDALVSGNYIAIHPSETEQEPETVFKALESSPSDLLASEGLNIMLTAKDLGGVSVGSQIVYRKIPIGEVYNYQLNESGKSVTIQAAIKDEYSHIITDQSRFWNVSGLGASIGFSGVDVRLESLSALLGGSIAVDSPGEGQPVEMNTKFKLYPDLKTAGRGISVKIAVPDDNNISATGAPIMYRGIEIGQITDLSLSKGRENVVASAAIQPAFSDFLNSGSKFILEEAKLSLTGVENIGNLVTGNFLTLVPGEGDKARQFTAIRKHEYNQQQEKSVAIRLTSNNSFGLDVGTNLLYKGIAVGSIIEVGLVDGVGTGSDKHEVYMDALIDNQYAHLIKSNNRFFVTGSASAELTESGLSVTVPPAKQLLTGSISFVSEGQAKVQPTYQLFQSKSLAELAKLNHSGSKSITLFANELPPISKGSPILYRNLEVGTVSDFQLSDGGVKIKAKVENRYTHLITAQTVFWNRSGVEVDASLAGVNITAAPVKTLIQGGIAFDSLPGIDNKIGSSWKLYENAKTARKFGRAIQLTAGGDIEVSKGTAIKYQGVTVGEVTLVVPNFNRKGIEITARILPEYVDKVAVQNSHFWLASPEIGLSGIKNVSALLSKHISVEPGSGKRANQFVLSEAPVASQGKVFVLQSESRGSVTKGTPILFRELEIGSVIDVRLGEFADRIISTIRIDSEYAYLVRANSVFWNVSGVDVSIGLSGANIKAGTVESLLRGGITFATPPTDTLQPQAAEDQSFYLYPQAEDDWKMWRTAIPKP</sequence>
<reference evidence="9 10" key="1">
    <citation type="submission" date="2014-02" db="EMBL/GenBank/DDBJ databases">
        <title>Vibrio fortis Dalian14 Genome Sequencing.</title>
        <authorList>
            <person name="Wang Y."/>
            <person name="Song L."/>
            <person name="Liu G."/>
            <person name="Ding J."/>
        </authorList>
    </citation>
    <scope>NUCLEOTIDE SEQUENCE [LARGE SCALE GENOMIC DNA]</scope>
    <source>
        <strain evidence="9 10">Dalian14</strain>
    </source>
</reference>
<organism evidence="9 10">
    <name type="scientific">Vibrio fortis</name>
    <dbReference type="NCBI Taxonomy" id="212667"/>
    <lineage>
        <taxon>Bacteria</taxon>
        <taxon>Pseudomonadati</taxon>
        <taxon>Pseudomonadota</taxon>
        <taxon>Gammaproteobacteria</taxon>
        <taxon>Vibrionales</taxon>
        <taxon>Vibrionaceae</taxon>
        <taxon>Vibrio</taxon>
    </lineage>
</organism>
<dbReference type="AlphaFoldDB" id="A0A066USR4"/>
<dbReference type="RefSeq" id="WP_032549125.1">
    <property type="nucleotide sequence ID" value="NZ_JFFR01000002.1"/>
</dbReference>
<keyword evidence="5 7" id="KW-1133">Transmembrane helix</keyword>
<keyword evidence="10" id="KW-1185">Reference proteome</keyword>
<comment type="caution">
    <text evidence="9">The sequence shown here is derived from an EMBL/GenBank/DDBJ whole genome shotgun (WGS) entry which is preliminary data.</text>
</comment>
<keyword evidence="3" id="KW-0997">Cell inner membrane</keyword>
<dbReference type="EMBL" id="JFFR01000002">
    <property type="protein sequence ID" value="KDN30120.1"/>
    <property type="molecule type" value="Genomic_DNA"/>
</dbReference>
<dbReference type="PANTHER" id="PTHR30462:SF0">
    <property type="entry name" value="INTERMEMBRANE TRANSPORT PROTEIN YEBT"/>
    <property type="match status" value="1"/>
</dbReference>
<keyword evidence="2" id="KW-1003">Cell membrane</keyword>
<dbReference type="STRING" id="212667.VFDL14_05155"/>
<comment type="subcellular location">
    <subcellularLocation>
        <location evidence="1">Cell inner membrane</location>
    </subcellularLocation>
</comment>
<evidence type="ECO:0000256" key="3">
    <source>
        <dbReference type="ARBA" id="ARBA00022519"/>
    </source>
</evidence>
<evidence type="ECO:0000259" key="8">
    <source>
        <dbReference type="Pfam" id="PF02470"/>
    </source>
</evidence>
<evidence type="ECO:0000313" key="9">
    <source>
        <dbReference type="EMBL" id="KDN30120.1"/>
    </source>
</evidence>
<evidence type="ECO:0000256" key="7">
    <source>
        <dbReference type="SAM" id="Phobius"/>
    </source>
</evidence>
<dbReference type="OrthoDB" id="9806984at2"/>
<dbReference type="InterPro" id="IPR003399">
    <property type="entry name" value="Mce/MlaD"/>
</dbReference>
<name>A0A066USR4_9VIBR</name>
<evidence type="ECO:0000256" key="2">
    <source>
        <dbReference type="ARBA" id="ARBA00022475"/>
    </source>
</evidence>
<dbReference type="Proteomes" id="UP000027219">
    <property type="component" value="Unassembled WGS sequence"/>
</dbReference>
<keyword evidence="4 7" id="KW-0812">Transmembrane</keyword>
<dbReference type="InterPro" id="IPR051800">
    <property type="entry name" value="PqiA-PqiB_transport"/>
</dbReference>
<feature type="domain" description="Mce/MlaD" evidence="8">
    <location>
        <begin position="658"/>
        <end position="735"/>
    </location>
</feature>
<dbReference type="GO" id="GO:0005886">
    <property type="term" value="C:plasma membrane"/>
    <property type="evidence" value="ECO:0007669"/>
    <property type="project" value="UniProtKB-SubCell"/>
</dbReference>
<feature type="domain" description="Mce/MlaD" evidence="8">
    <location>
        <begin position="165"/>
        <end position="240"/>
    </location>
</feature>
<accession>A0A066USR4</accession>
<evidence type="ECO:0000256" key="5">
    <source>
        <dbReference type="ARBA" id="ARBA00022989"/>
    </source>
</evidence>
<evidence type="ECO:0000256" key="6">
    <source>
        <dbReference type="ARBA" id="ARBA00023136"/>
    </source>
</evidence>
<dbReference type="PANTHER" id="PTHR30462">
    <property type="entry name" value="INTERMEMBRANE TRANSPORT PROTEIN PQIB-RELATED"/>
    <property type="match status" value="1"/>
</dbReference>
<evidence type="ECO:0000256" key="4">
    <source>
        <dbReference type="ARBA" id="ARBA00022692"/>
    </source>
</evidence>
<feature type="domain" description="Mce/MlaD" evidence="8">
    <location>
        <begin position="283"/>
        <end position="374"/>
    </location>
</feature>
<feature type="transmembrane region" description="Helical" evidence="7">
    <location>
        <begin position="21"/>
        <end position="40"/>
    </location>
</feature>
<evidence type="ECO:0000256" key="1">
    <source>
        <dbReference type="ARBA" id="ARBA00004533"/>
    </source>
</evidence>
<evidence type="ECO:0000313" key="10">
    <source>
        <dbReference type="Proteomes" id="UP000027219"/>
    </source>
</evidence>